<feature type="compositionally biased region" description="Polar residues" evidence="4">
    <location>
        <begin position="227"/>
        <end position="246"/>
    </location>
</feature>
<dbReference type="Pfam" id="PF02181">
    <property type="entry name" value="FH2"/>
    <property type="match status" value="1"/>
</dbReference>
<dbReference type="PANTHER" id="PTHR23213">
    <property type="entry name" value="FORMIN-RELATED"/>
    <property type="match status" value="1"/>
</dbReference>
<comment type="caution">
    <text evidence="6">The sequence shown here is derived from an EMBL/GenBank/DDBJ whole genome shotgun (WGS) entry which is preliminary data.</text>
</comment>
<feature type="domain" description="FH2" evidence="5">
    <location>
        <begin position="334"/>
        <end position="727"/>
    </location>
</feature>
<dbReference type="PANTHER" id="PTHR23213:SF338">
    <property type="entry name" value="FORMIN-LIKE PROTEIN 6"/>
    <property type="match status" value="1"/>
</dbReference>
<organism evidence="6 7">
    <name type="scientific">Genlisea aurea</name>
    <dbReference type="NCBI Taxonomy" id="192259"/>
    <lineage>
        <taxon>Eukaryota</taxon>
        <taxon>Viridiplantae</taxon>
        <taxon>Streptophyta</taxon>
        <taxon>Embryophyta</taxon>
        <taxon>Tracheophyta</taxon>
        <taxon>Spermatophyta</taxon>
        <taxon>Magnoliopsida</taxon>
        <taxon>eudicotyledons</taxon>
        <taxon>Gunneridae</taxon>
        <taxon>Pentapetalae</taxon>
        <taxon>asterids</taxon>
        <taxon>lamiids</taxon>
        <taxon>Lamiales</taxon>
        <taxon>Lentibulariaceae</taxon>
        <taxon>Genlisea</taxon>
    </lineage>
</organism>
<evidence type="ECO:0000256" key="1">
    <source>
        <dbReference type="ARBA" id="ARBA00025793"/>
    </source>
</evidence>
<feature type="coiled-coil region" evidence="3">
    <location>
        <begin position="644"/>
        <end position="671"/>
    </location>
</feature>
<feature type="compositionally biased region" description="Pro residues" evidence="4">
    <location>
        <begin position="305"/>
        <end position="320"/>
    </location>
</feature>
<dbReference type="Gene3D" id="1.20.58.2220">
    <property type="entry name" value="Formin, FH2 domain"/>
    <property type="match status" value="1"/>
</dbReference>
<evidence type="ECO:0000313" key="7">
    <source>
        <dbReference type="Proteomes" id="UP000015453"/>
    </source>
</evidence>
<feature type="compositionally biased region" description="Pro residues" evidence="4">
    <location>
        <begin position="255"/>
        <end position="268"/>
    </location>
</feature>
<accession>S8ELP2</accession>
<dbReference type="InterPro" id="IPR027643">
    <property type="entry name" value="Formin-like_plant"/>
</dbReference>
<dbReference type="PROSITE" id="PS51444">
    <property type="entry name" value="FH2"/>
    <property type="match status" value="1"/>
</dbReference>
<dbReference type="InterPro" id="IPR042201">
    <property type="entry name" value="FH2_Formin_sf"/>
</dbReference>
<keyword evidence="3" id="KW-0175">Coiled coil</keyword>
<dbReference type="AlphaFoldDB" id="S8ELP2"/>
<feature type="region of interest" description="Disordered" evidence="4">
    <location>
        <begin position="385"/>
        <end position="406"/>
    </location>
</feature>
<dbReference type="SMART" id="SM00498">
    <property type="entry name" value="FH2"/>
    <property type="match status" value="1"/>
</dbReference>
<evidence type="ECO:0000256" key="4">
    <source>
        <dbReference type="SAM" id="MobiDB-lite"/>
    </source>
</evidence>
<feature type="non-terminal residue" evidence="6">
    <location>
        <position position="732"/>
    </location>
</feature>
<sequence length="732" mass="79111">RRILHQPLFPLTANFPSPSPPPPPPSGSDSPEQDRPFFNEEPAQPVVGQPPPPAPGVASSALSVPASPAPSVPAKKVAAAVAMCVLVAGTMAAAVAVCVARRARGNSRDESRKLVGGNSVAIDAETRAPAPAASFLYIGTVEPSGSGSLNDEMRGSPYRKLNSGKAAFEQRYRPSPELQPLPPLPKKPPPPRSNSPPTMSSSDDDANFYTPQCSSSLSNGSPISSRRLPQSKRTSPKSRLSLSSPDTKPVIIPSIKPPSPPSLGPPLPSKRLPYNPKRVGPKFAPPPPPPDAARLRSITSADPHPQTPSVPIPPPPPLPPENAEANQATEEDVEGKDELLKPKLKPLHWDKVRATSDRATIWDQFKSSSFQLDEDAMESLFGCNSTASAQKNGGRKHAPPPSVSEHEIRVLDPKKSQNIAILLRALNVTVEEVTESLLEGSSEGLGVELLETLVKMAPTKEEEIKLKAYDGDLSKLGSAERFLKAILSVPFAFKRVEAMLYRANFGSEIAYLANSFHTLEEASEELKNSRIFIKLLETVLRTGNRMNDGTNRGDATAFKLDTLLKLVDVKGTDGRTTLLHFVVQELIRTHDDEVSGLSEELRNVKRAAGMDSDVLSSYVQKLESGLAGVKSVVAMQQGEFLESMAAFVEEAESEMRRIKAAEKRAAAMVKEVTEYFHGDGAKEEAHPFRIFMIVRDFLLILERVCRDLGKSSDGGGGSFRLAASSRPLLHRY</sequence>
<keyword evidence="7" id="KW-1185">Reference proteome</keyword>
<feature type="compositionally biased region" description="Low complexity" evidence="4">
    <location>
        <begin position="214"/>
        <end position="225"/>
    </location>
</feature>
<reference evidence="6 7" key="1">
    <citation type="journal article" date="2013" name="BMC Genomics">
        <title>The miniature genome of a carnivorous plant Genlisea aurea contains a low number of genes and short non-coding sequences.</title>
        <authorList>
            <person name="Leushkin E.V."/>
            <person name="Sutormin R.A."/>
            <person name="Nabieva E.R."/>
            <person name="Penin A.A."/>
            <person name="Kondrashov A.S."/>
            <person name="Logacheva M.D."/>
        </authorList>
    </citation>
    <scope>NUCLEOTIDE SEQUENCE [LARGE SCALE GENOMIC DNA]</scope>
</reference>
<evidence type="ECO:0000259" key="5">
    <source>
        <dbReference type="PROSITE" id="PS51444"/>
    </source>
</evidence>
<evidence type="ECO:0000313" key="6">
    <source>
        <dbReference type="EMBL" id="EPS73587.1"/>
    </source>
</evidence>
<proteinExistence type="inferred from homology"/>
<dbReference type="GO" id="GO:0051015">
    <property type="term" value="F:actin filament binding"/>
    <property type="evidence" value="ECO:0007669"/>
    <property type="project" value="InterPro"/>
</dbReference>
<feature type="compositionally biased region" description="Pro residues" evidence="4">
    <location>
        <begin position="177"/>
        <end position="194"/>
    </location>
</feature>
<feature type="non-terminal residue" evidence="6">
    <location>
        <position position="1"/>
    </location>
</feature>
<gene>
    <name evidence="6" type="ORF">M569_01164</name>
</gene>
<feature type="region of interest" description="Disordered" evidence="4">
    <location>
        <begin position="172"/>
        <end position="341"/>
    </location>
</feature>
<evidence type="ECO:0000256" key="3">
    <source>
        <dbReference type="SAM" id="Coils"/>
    </source>
</evidence>
<feature type="compositionally biased region" description="Pro residues" evidence="4">
    <location>
        <begin position="17"/>
        <end position="26"/>
    </location>
</feature>
<feature type="region of interest" description="Disordered" evidence="4">
    <location>
        <begin position="1"/>
        <end position="70"/>
    </location>
</feature>
<dbReference type="Proteomes" id="UP000015453">
    <property type="component" value="Unassembled WGS sequence"/>
</dbReference>
<dbReference type="EMBL" id="AUSU01000386">
    <property type="protein sequence ID" value="EPS73587.1"/>
    <property type="molecule type" value="Genomic_DNA"/>
</dbReference>
<dbReference type="InterPro" id="IPR015425">
    <property type="entry name" value="FH2_Formin"/>
</dbReference>
<dbReference type="OrthoDB" id="1668162at2759"/>
<comment type="similarity">
    <text evidence="1">Belongs to the formin-like family. Class-I subfamily.</text>
</comment>
<name>S8ELP2_9LAMI</name>
<evidence type="ECO:0000256" key="2">
    <source>
        <dbReference type="RuleBase" id="RU361260"/>
    </source>
</evidence>
<feature type="compositionally biased region" description="Low complexity" evidence="4">
    <location>
        <begin position="56"/>
        <end position="66"/>
    </location>
</feature>
<dbReference type="SUPFAM" id="SSF101447">
    <property type="entry name" value="Formin homology 2 domain (FH2 domain)"/>
    <property type="match status" value="1"/>
</dbReference>
<protein>
    <recommendedName>
        <fullName evidence="2">Formin-like protein</fullName>
    </recommendedName>
</protein>
<dbReference type="GO" id="GO:0045010">
    <property type="term" value="P:actin nucleation"/>
    <property type="evidence" value="ECO:0007669"/>
    <property type="project" value="InterPro"/>
</dbReference>